<dbReference type="InterPro" id="IPR023214">
    <property type="entry name" value="HAD_sf"/>
</dbReference>
<accession>A0A090AL81</accession>
<dbReference type="Gene3D" id="1.20.120.1600">
    <property type="match status" value="1"/>
</dbReference>
<dbReference type="NCBIfam" id="TIGR01549">
    <property type="entry name" value="HAD-SF-IA-v1"/>
    <property type="match status" value="1"/>
</dbReference>
<dbReference type="NCBIfam" id="TIGR01509">
    <property type="entry name" value="HAD-SF-IA-v3"/>
    <property type="match status" value="1"/>
</dbReference>
<protein>
    <submittedName>
        <fullName evidence="4">Haloacid dehalogenase superfamily enzyme, subfamily IA</fullName>
    </submittedName>
</protein>
<dbReference type="Gene3D" id="3.40.50.1000">
    <property type="entry name" value="HAD superfamily/HAD-like"/>
    <property type="match status" value="1"/>
</dbReference>
<keyword evidence="5" id="KW-1185">Reference proteome</keyword>
<dbReference type="InterPro" id="IPR051400">
    <property type="entry name" value="HAD-like_hydrolase"/>
</dbReference>
<evidence type="ECO:0000256" key="3">
    <source>
        <dbReference type="ARBA" id="ARBA00022842"/>
    </source>
</evidence>
<gene>
    <name evidence="4" type="ORF">THII_1513</name>
</gene>
<dbReference type="SFLD" id="SFLDG01129">
    <property type="entry name" value="C1.5:_HAD__Beta-PGM__Phosphata"/>
    <property type="match status" value="1"/>
</dbReference>
<dbReference type="AlphaFoldDB" id="A0A090AL81"/>
<comment type="cofactor">
    <cofactor evidence="1">
        <name>Mg(2+)</name>
        <dbReference type="ChEBI" id="CHEBI:18420"/>
    </cofactor>
</comment>
<keyword evidence="3" id="KW-0460">Magnesium</keyword>
<dbReference type="SUPFAM" id="SSF56784">
    <property type="entry name" value="HAD-like"/>
    <property type="match status" value="1"/>
</dbReference>
<evidence type="ECO:0000313" key="4">
    <source>
        <dbReference type="EMBL" id="BAP55810.1"/>
    </source>
</evidence>
<dbReference type="OrthoDB" id="367448at2"/>
<sequence>MPIRVICFDLDDTLWPIEPVIYHAEAQLHHWLCQHYPRIAAQFDPLTFRQLRQQLVEIQPQLSCDLTRLRKLSLAQAAAQVGYSDSLVEPAFEVFMAARHQVQLYDDVLPTLEKLHHHYLICAVTNGNADVRRLGLGHWFDAIFFAREVGAAKPHPALFEAVCHYAQAQPAQVVHIGDDAVCDIAGAAAVGMRTVWINRYPHKPWSGTILPDAMIHSLTELEKLLINWNTKESN</sequence>
<evidence type="ECO:0000256" key="2">
    <source>
        <dbReference type="ARBA" id="ARBA00022801"/>
    </source>
</evidence>
<dbReference type="HOGENOM" id="CLU_045011_8_2_6"/>
<evidence type="ECO:0000313" key="5">
    <source>
        <dbReference type="Proteomes" id="UP000031623"/>
    </source>
</evidence>
<dbReference type="STRING" id="40754.THII_1513"/>
<dbReference type="PRINTS" id="PR00413">
    <property type="entry name" value="HADHALOGNASE"/>
</dbReference>
<organism evidence="4 5">
    <name type="scientific">Thioploca ingrica</name>
    <dbReference type="NCBI Taxonomy" id="40754"/>
    <lineage>
        <taxon>Bacteria</taxon>
        <taxon>Pseudomonadati</taxon>
        <taxon>Pseudomonadota</taxon>
        <taxon>Gammaproteobacteria</taxon>
        <taxon>Thiotrichales</taxon>
        <taxon>Thiotrichaceae</taxon>
        <taxon>Thioploca</taxon>
    </lineage>
</organism>
<dbReference type="InterPro" id="IPR006439">
    <property type="entry name" value="HAD-SF_hydro_IA"/>
</dbReference>
<dbReference type="KEGG" id="tig:THII_1513"/>
<dbReference type="EMBL" id="AP014633">
    <property type="protein sequence ID" value="BAP55810.1"/>
    <property type="molecule type" value="Genomic_DNA"/>
</dbReference>
<reference evidence="4 5" key="1">
    <citation type="journal article" date="2014" name="ISME J.">
        <title>Ecophysiology of Thioploca ingrica as revealed by the complete genome sequence supplemented with proteomic evidence.</title>
        <authorList>
            <person name="Kojima H."/>
            <person name="Ogura Y."/>
            <person name="Yamamoto N."/>
            <person name="Togashi T."/>
            <person name="Mori H."/>
            <person name="Watanabe T."/>
            <person name="Nemoto F."/>
            <person name="Kurokawa K."/>
            <person name="Hayashi T."/>
            <person name="Fukui M."/>
        </authorList>
    </citation>
    <scope>NUCLEOTIDE SEQUENCE [LARGE SCALE GENOMIC DNA]</scope>
</reference>
<name>A0A090AL81_9GAMM</name>
<dbReference type="InterPro" id="IPR036412">
    <property type="entry name" value="HAD-like_sf"/>
</dbReference>
<dbReference type="GO" id="GO:0009231">
    <property type="term" value="P:riboflavin biosynthetic process"/>
    <property type="evidence" value="ECO:0007669"/>
    <property type="project" value="TreeGrafter"/>
</dbReference>
<evidence type="ECO:0000256" key="1">
    <source>
        <dbReference type="ARBA" id="ARBA00001946"/>
    </source>
</evidence>
<dbReference type="SFLD" id="SFLDS00003">
    <property type="entry name" value="Haloacid_Dehalogenase"/>
    <property type="match status" value="1"/>
</dbReference>
<keyword evidence="2" id="KW-0378">Hydrolase</keyword>
<dbReference type="Pfam" id="PF00702">
    <property type="entry name" value="Hydrolase"/>
    <property type="match status" value="1"/>
</dbReference>
<proteinExistence type="predicted"/>
<dbReference type="GO" id="GO:0016787">
    <property type="term" value="F:hydrolase activity"/>
    <property type="evidence" value="ECO:0007669"/>
    <property type="project" value="UniProtKB-KW"/>
</dbReference>
<dbReference type="PANTHER" id="PTHR46470">
    <property type="entry name" value="N-ACYLNEURAMINATE-9-PHOSPHATASE"/>
    <property type="match status" value="1"/>
</dbReference>
<dbReference type="Proteomes" id="UP000031623">
    <property type="component" value="Chromosome"/>
</dbReference>
<dbReference type="PANTHER" id="PTHR46470:SF4">
    <property type="entry name" value="5-AMINO-6-(5-PHOSPHO-D-RIBITYLAMINO)URACIL PHOSPHATASE YIGB"/>
    <property type="match status" value="1"/>
</dbReference>